<proteinExistence type="predicted"/>
<sequence>MFDTSDHPSRHHLTRSAHYGCCTRSYTACPSFTISQRLECAPFQNGLSSRTLGQTTLDDIFMQQMGISNGPRPS</sequence>
<name>A0A0D0B9S4_9AGAM</name>
<reference evidence="2" key="2">
    <citation type="submission" date="2015-01" db="EMBL/GenBank/DDBJ databases">
        <title>Evolutionary Origins and Diversification of the Mycorrhizal Mutualists.</title>
        <authorList>
            <consortium name="DOE Joint Genome Institute"/>
            <consortium name="Mycorrhizal Genomics Consortium"/>
            <person name="Kohler A."/>
            <person name="Kuo A."/>
            <person name="Nagy L.G."/>
            <person name="Floudas D."/>
            <person name="Copeland A."/>
            <person name="Barry K.W."/>
            <person name="Cichocki N."/>
            <person name="Veneault-Fourrey C."/>
            <person name="LaButti K."/>
            <person name="Lindquist E.A."/>
            <person name="Lipzen A."/>
            <person name="Lundell T."/>
            <person name="Morin E."/>
            <person name="Murat C."/>
            <person name="Riley R."/>
            <person name="Ohm R."/>
            <person name="Sun H."/>
            <person name="Tunlid A."/>
            <person name="Henrissat B."/>
            <person name="Grigoriev I.V."/>
            <person name="Hibbett D.S."/>
            <person name="Martin F."/>
        </authorList>
    </citation>
    <scope>NUCLEOTIDE SEQUENCE [LARGE SCALE GENOMIC DNA]</scope>
    <source>
        <strain evidence="2">UH-Slu-Lm8-n1</strain>
    </source>
</reference>
<dbReference type="HOGENOM" id="CLU_2689478_0_0_1"/>
<organism evidence="1 2">
    <name type="scientific">Suillus luteus UH-Slu-Lm8-n1</name>
    <dbReference type="NCBI Taxonomy" id="930992"/>
    <lineage>
        <taxon>Eukaryota</taxon>
        <taxon>Fungi</taxon>
        <taxon>Dikarya</taxon>
        <taxon>Basidiomycota</taxon>
        <taxon>Agaricomycotina</taxon>
        <taxon>Agaricomycetes</taxon>
        <taxon>Agaricomycetidae</taxon>
        <taxon>Boletales</taxon>
        <taxon>Suillineae</taxon>
        <taxon>Suillaceae</taxon>
        <taxon>Suillus</taxon>
    </lineage>
</organism>
<evidence type="ECO:0000313" key="1">
    <source>
        <dbReference type="EMBL" id="KIK43087.1"/>
    </source>
</evidence>
<reference evidence="1 2" key="1">
    <citation type="submission" date="2014-04" db="EMBL/GenBank/DDBJ databases">
        <authorList>
            <consortium name="DOE Joint Genome Institute"/>
            <person name="Kuo A."/>
            <person name="Ruytinx J."/>
            <person name="Rineau F."/>
            <person name="Colpaert J."/>
            <person name="Kohler A."/>
            <person name="Nagy L.G."/>
            <person name="Floudas D."/>
            <person name="Copeland A."/>
            <person name="Barry K.W."/>
            <person name="Cichocki N."/>
            <person name="Veneault-Fourrey C."/>
            <person name="LaButti K."/>
            <person name="Lindquist E.A."/>
            <person name="Lipzen A."/>
            <person name="Lundell T."/>
            <person name="Morin E."/>
            <person name="Murat C."/>
            <person name="Sun H."/>
            <person name="Tunlid A."/>
            <person name="Henrissat B."/>
            <person name="Grigoriev I.V."/>
            <person name="Hibbett D.S."/>
            <person name="Martin F."/>
            <person name="Nordberg H.P."/>
            <person name="Cantor M.N."/>
            <person name="Hua S.X."/>
        </authorList>
    </citation>
    <scope>NUCLEOTIDE SEQUENCE [LARGE SCALE GENOMIC DNA]</scope>
    <source>
        <strain evidence="1 2">UH-Slu-Lm8-n1</strain>
    </source>
</reference>
<protein>
    <submittedName>
        <fullName evidence="1">Uncharacterized protein</fullName>
    </submittedName>
</protein>
<dbReference type="EMBL" id="KN835221">
    <property type="protein sequence ID" value="KIK43087.1"/>
    <property type="molecule type" value="Genomic_DNA"/>
</dbReference>
<dbReference type="Proteomes" id="UP000054485">
    <property type="component" value="Unassembled WGS sequence"/>
</dbReference>
<dbReference type="AlphaFoldDB" id="A0A0D0B9S4"/>
<gene>
    <name evidence="1" type="ORF">CY34DRAFT_804169</name>
</gene>
<evidence type="ECO:0000313" key="2">
    <source>
        <dbReference type="Proteomes" id="UP000054485"/>
    </source>
</evidence>
<accession>A0A0D0B9S4</accession>
<keyword evidence="2" id="KW-1185">Reference proteome</keyword>
<dbReference type="InParanoid" id="A0A0D0B9S4"/>